<keyword evidence="3" id="KW-0732">Signal</keyword>
<evidence type="ECO:0000256" key="7">
    <source>
        <dbReference type="RuleBase" id="RU003690"/>
    </source>
</evidence>
<dbReference type="SUPFAM" id="SSF51445">
    <property type="entry name" value="(Trans)glycosidases"/>
    <property type="match status" value="1"/>
</dbReference>
<evidence type="ECO:0000313" key="8">
    <source>
        <dbReference type="EMBL" id="CRK86862.1"/>
    </source>
</evidence>
<evidence type="ECO:0000256" key="1">
    <source>
        <dbReference type="ARBA" id="ARBA00010838"/>
    </source>
</evidence>
<keyword evidence="5" id="KW-0325">Glycoprotein</keyword>
<dbReference type="Pfam" id="PF00232">
    <property type="entry name" value="Glyco_hydro_1"/>
    <property type="match status" value="1"/>
</dbReference>
<proteinExistence type="inferred from homology"/>
<sequence>MKVIRWLILLLVVLIIAGVVTALIWLFTNEREQHIYEFSKDFKFGAASASYQIEGGWNADGKTPNIWDTLVHTRPELIKDQSNADVGADSYHFYKEDVKALKNAGLEVYRFSISWARIVNETNVINQAGIDYYNNLIDELIKEDIEPLVTMYHWDLPQYIEDLGGFQDPILVEHFKFYANVLFKSFGDRVKRWITFNEPWIFCIDGYSSATKPPLIESPGFGEYLCGHHMLQAHAAAYKLYNDDYREQQTGEIGICLFSNFFYPDSGVSPEVAEKTQQFQLGWFTHPIFSSEGNYPKIMIDEIKDKTVDQPLSRLPIMDDEMKNSLIGAADFLALNYYTSRLVAPMTEVHGERSWQSDVGVDFIIDEKWEKAKSWWLYNVPQGLHDLLKWIKAEYNNPTVLITENGYSDDGQLDDDDRINYIKAHLAAIHRAIHQDRCKVVAYTVWSIIDNFEWMEGFTEKFGIHAVNLTSPNKERIAKKSVSFFKDLTDQRQMIF</sequence>
<evidence type="ECO:0000256" key="2">
    <source>
        <dbReference type="ARBA" id="ARBA00011738"/>
    </source>
</evidence>
<dbReference type="Proteomes" id="UP000183832">
    <property type="component" value="Unassembled WGS sequence"/>
</dbReference>
<dbReference type="PROSITE" id="PS00653">
    <property type="entry name" value="GLYCOSYL_HYDROL_F1_2"/>
    <property type="match status" value="1"/>
</dbReference>
<dbReference type="InterPro" id="IPR017853">
    <property type="entry name" value="GH"/>
</dbReference>
<dbReference type="PANTHER" id="PTHR10353:SF36">
    <property type="entry name" value="LP05116P"/>
    <property type="match status" value="1"/>
</dbReference>
<dbReference type="STRING" id="568069.A0A1J1HK73"/>
<dbReference type="InterPro" id="IPR001360">
    <property type="entry name" value="Glyco_hydro_1"/>
</dbReference>
<dbReference type="GO" id="GO:0005975">
    <property type="term" value="P:carbohydrate metabolic process"/>
    <property type="evidence" value="ECO:0007669"/>
    <property type="project" value="InterPro"/>
</dbReference>
<keyword evidence="9" id="KW-1185">Reference proteome</keyword>
<dbReference type="FunFam" id="3.20.20.80:FF:000013">
    <property type="entry name" value="lactase-phlorizin hydrolase"/>
    <property type="match status" value="1"/>
</dbReference>
<gene>
    <name evidence="8" type="primary">similar to Myrosinase 1</name>
    <name evidence="8" type="ORF">CLUMA_CG000688</name>
</gene>
<evidence type="ECO:0000256" key="5">
    <source>
        <dbReference type="ARBA" id="ARBA00023180"/>
    </source>
</evidence>
<comment type="similarity">
    <text evidence="1 7">Belongs to the glycosyl hydrolase 1 family.</text>
</comment>
<evidence type="ECO:0000313" key="9">
    <source>
        <dbReference type="Proteomes" id="UP000183832"/>
    </source>
</evidence>
<organism evidence="8 9">
    <name type="scientific">Clunio marinus</name>
    <dbReference type="NCBI Taxonomy" id="568069"/>
    <lineage>
        <taxon>Eukaryota</taxon>
        <taxon>Metazoa</taxon>
        <taxon>Ecdysozoa</taxon>
        <taxon>Arthropoda</taxon>
        <taxon>Hexapoda</taxon>
        <taxon>Insecta</taxon>
        <taxon>Pterygota</taxon>
        <taxon>Neoptera</taxon>
        <taxon>Endopterygota</taxon>
        <taxon>Diptera</taxon>
        <taxon>Nematocera</taxon>
        <taxon>Chironomoidea</taxon>
        <taxon>Chironomidae</taxon>
        <taxon>Clunio</taxon>
    </lineage>
</organism>
<dbReference type="AlphaFoldDB" id="A0A1J1HK73"/>
<dbReference type="OrthoDB" id="65569at2759"/>
<protein>
    <submittedName>
        <fullName evidence="8">CLUMA_CG000688, isoform A</fullName>
    </submittedName>
</protein>
<reference evidence="8 9" key="1">
    <citation type="submission" date="2015-04" db="EMBL/GenBank/DDBJ databases">
        <authorList>
            <person name="Syromyatnikov M.Y."/>
            <person name="Popov V.N."/>
        </authorList>
    </citation>
    <scope>NUCLEOTIDE SEQUENCE [LARGE SCALE GENOMIC DNA]</scope>
</reference>
<dbReference type="EMBL" id="CVRI01000002">
    <property type="protein sequence ID" value="CRK86862.1"/>
    <property type="molecule type" value="Genomic_DNA"/>
</dbReference>
<comment type="subunit">
    <text evidence="2">Homodimer.</text>
</comment>
<dbReference type="PANTHER" id="PTHR10353">
    <property type="entry name" value="GLYCOSYL HYDROLASE"/>
    <property type="match status" value="1"/>
</dbReference>
<dbReference type="InterPro" id="IPR033132">
    <property type="entry name" value="GH_1_N_CS"/>
</dbReference>
<evidence type="ECO:0000256" key="4">
    <source>
        <dbReference type="ARBA" id="ARBA00022801"/>
    </source>
</evidence>
<dbReference type="GO" id="GO:0008422">
    <property type="term" value="F:beta-glucosidase activity"/>
    <property type="evidence" value="ECO:0007669"/>
    <property type="project" value="TreeGrafter"/>
</dbReference>
<evidence type="ECO:0000256" key="3">
    <source>
        <dbReference type="ARBA" id="ARBA00022729"/>
    </source>
</evidence>
<evidence type="ECO:0000256" key="6">
    <source>
        <dbReference type="ARBA" id="ARBA00023295"/>
    </source>
</evidence>
<name>A0A1J1HK73_9DIPT</name>
<accession>A0A1J1HK73</accession>
<keyword evidence="4" id="KW-0378">Hydrolase</keyword>
<dbReference type="PRINTS" id="PR00131">
    <property type="entry name" value="GLHYDRLASE1"/>
</dbReference>
<keyword evidence="6" id="KW-0326">Glycosidase</keyword>
<dbReference type="Gene3D" id="3.20.20.80">
    <property type="entry name" value="Glycosidases"/>
    <property type="match status" value="1"/>
</dbReference>